<protein>
    <recommendedName>
        <fullName evidence="5">Phage DNA packaging protein Nu1</fullName>
    </recommendedName>
</protein>
<reference evidence="2" key="4">
    <citation type="submission" date="2016-11" db="EMBL/GenBank/DDBJ databases">
        <authorList>
            <person name="Varghese N."/>
            <person name="Submissions S."/>
        </authorList>
    </citation>
    <scope>NUCLEOTIDE SEQUENCE</scope>
    <source>
        <strain evidence="2">DSM 1682</strain>
    </source>
</reference>
<dbReference type="OrthoDB" id="1908546at2"/>
<dbReference type="Proteomes" id="UP000184204">
    <property type="component" value="Unassembled WGS sequence"/>
</dbReference>
<organism evidence="2 4">
    <name type="scientific">Anaerotignum propionicum DSM 1682</name>
    <dbReference type="NCBI Taxonomy" id="991789"/>
    <lineage>
        <taxon>Bacteria</taxon>
        <taxon>Bacillati</taxon>
        <taxon>Bacillota</taxon>
        <taxon>Clostridia</taxon>
        <taxon>Lachnospirales</taxon>
        <taxon>Anaerotignaceae</taxon>
        <taxon>Anaerotignum</taxon>
    </lineage>
</organism>
<evidence type="ECO:0000313" key="2">
    <source>
        <dbReference type="EMBL" id="SHE60210.1"/>
    </source>
</evidence>
<accession>A0A0X1U7R4</accession>
<evidence type="ECO:0008006" key="5">
    <source>
        <dbReference type="Google" id="ProtNLM"/>
    </source>
</evidence>
<proteinExistence type="predicted"/>
<keyword evidence="3" id="KW-1185">Reference proteome</keyword>
<dbReference type="EMBL" id="CP014223">
    <property type="protein sequence ID" value="AMJ40975.1"/>
    <property type="molecule type" value="Genomic_DNA"/>
</dbReference>
<reference evidence="1 3" key="1">
    <citation type="journal article" date="2016" name="Genome Announc.">
        <title>Complete Genome Sequence of the Amino Acid-Fermenting Clostridium propionicum X2 (DSM 1682).</title>
        <authorList>
            <person name="Poehlein A."/>
            <person name="Schlien K."/>
            <person name="Chowdhury N.P."/>
            <person name="Gottschalk G."/>
            <person name="Buckel W."/>
            <person name="Daniel R."/>
        </authorList>
    </citation>
    <scope>NUCLEOTIDE SEQUENCE [LARGE SCALE GENOMIC DNA]</scope>
    <source>
        <strain evidence="1 3">X2</strain>
    </source>
</reference>
<reference evidence="3" key="2">
    <citation type="submission" date="2016-01" db="EMBL/GenBank/DDBJ databases">
        <authorList>
            <person name="Poehlein A."/>
            <person name="Schlien K."/>
            <person name="Gottschalk G."/>
            <person name="Buckel W."/>
            <person name="Daniel R."/>
        </authorList>
    </citation>
    <scope>NUCLEOTIDE SEQUENCE [LARGE SCALE GENOMIC DNA]</scope>
    <source>
        <strain evidence="3">X2</strain>
    </source>
</reference>
<name>A0A0X1U7R4_ANAPI</name>
<reference evidence="4" key="3">
    <citation type="submission" date="2016-11" db="EMBL/GenBank/DDBJ databases">
        <authorList>
            <person name="Jaros S."/>
            <person name="Januszkiewicz K."/>
            <person name="Wedrychowicz H."/>
        </authorList>
    </citation>
    <scope>NUCLEOTIDE SEQUENCE [LARGE SCALE GENOMIC DNA]</scope>
    <source>
        <strain evidence="4">DSM 1682</strain>
    </source>
</reference>
<sequence length="178" mass="20823">MEVNQKQLSTILGVTDRRIRQLINEFGLFQSYEHGGKREKRYDLGKCVQEFIQYQVDAETNRGASLNKEQVSTEHEEIKKKISMLKLKRLRRQLHAAGDVEEFLTDMLVNFRDRLLSIPQKTAPILAAEDDVNKILSLLEGEVCEALDELSEYDPLKIEKEKDYMRLEEMEEDEEEES</sequence>
<dbReference type="Proteomes" id="UP000068026">
    <property type="component" value="Chromosome"/>
</dbReference>
<dbReference type="EMBL" id="FQUA01000004">
    <property type="protein sequence ID" value="SHE60210.1"/>
    <property type="molecule type" value="Genomic_DNA"/>
</dbReference>
<evidence type="ECO:0000313" key="3">
    <source>
        <dbReference type="Proteomes" id="UP000068026"/>
    </source>
</evidence>
<gene>
    <name evidence="1" type="ORF">CPRO_13820</name>
    <name evidence="2" type="ORF">SAMN02745151_01193</name>
</gene>
<evidence type="ECO:0000313" key="1">
    <source>
        <dbReference type="EMBL" id="AMJ40975.1"/>
    </source>
</evidence>
<dbReference type="AlphaFoldDB" id="A0A0X1U7R4"/>
<dbReference type="RefSeq" id="WP_066049439.1">
    <property type="nucleotide sequence ID" value="NZ_CP014223.1"/>
</dbReference>
<evidence type="ECO:0000313" key="4">
    <source>
        <dbReference type="Proteomes" id="UP000184204"/>
    </source>
</evidence>
<dbReference type="KEGG" id="cpro:CPRO_13820"/>